<dbReference type="Pfam" id="PF00501">
    <property type="entry name" value="AMP-binding"/>
    <property type="match status" value="1"/>
</dbReference>
<dbReference type="PANTHER" id="PTHR45527:SF1">
    <property type="entry name" value="FATTY ACID SYNTHASE"/>
    <property type="match status" value="1"/>
</dbReference>
<proteinExistence type="predicted"/>
<organism evidence="3 4">
    <name type="scientific">Pseudoalteromonas fenneropenaei</name>
    <dbReference type="NCBI Taxonomy" id="1737459"/>
    <lineage>
        <taxon>Bacteria</taxon>
        <taxon>Pseudomonadati</taxon>
        <taxon>Pseudomonadota</taxon>
        <taxon>Gammaproteobacteria</taxon>
        <taxon>Alteromonadales</taxon>
        <taxon>Pseudoalteromonadaceae</taxon>
        <taxon>Pseudoalteromonas</taxon>
    </lineage>
</organism>
<dbReference type="Gene3D" id="3.40.50.12780">
    <property type="entry name" value="N-terminal domain of ligase-like"/>
    <property type="match status" value="1"/>
</dbReference>
<feature type="domain" description="AMP-binding enzyme C-terminal" evidence="2">
    <location>
        <begin position="419"/>
        <end position="489"/>
    </location>
</feature>
<dbReference type="PROSITE" id="PS00455">
    <property type="entry name" value="AMP_BINDING"/>
    <property type="match status" value="1"/>
</dbReference>
<dbReference type="InterPro" id="IPR025110">
    <property type="entry name" value="AMP-bd_C"/>
</dbReference>
<evidence type="ECO:0000259" key="1">
    <source>
        <dbReference type="Pfam" id="PF00501"/>
    </source>
</evidence>
<dbReference type="InterPro" id="IPR020845">
    <property type="entry name" value="AMP-binding_CS"/>
</dbReference>
<evidence type="ECO:0000313" key="3">
    <source>
        <dbReference type="EMBL" id="MFC3032803.1"/>
    </source>
</evidence>
<name>A0ABV7CJJ1_9GAMM</name>
<comment type="caution">
    <text evidence="3">The sequence shown here is derived from an EMBL/GenBank/DDBJ whole genome shotgun (WGS) entry which is preliminary data.</text>
</comment>
<dbReference type="EMBL" id="JBHRSD010000014">
    <property type="protein sequence ID" value="MFC3032803.1"/>
    <property type="molecule type" value="Genomic_DNA"/>
</dbReference>
<dbReference type="RefSeq" id="WP_377123659.1">
    <property type="nucleotide sequence ID" value="NZ_JBHRSD010000014.1"/>
</dbReference>
<dbReference type="InterPro" id="IPR000873">
    <property type="entry name" value="AMP-dep_synth/lig_dom"/>
</dbReference>
<accession>A0ABV7CJJ1</accession>
<dbReference type="PANTHER" id="PTHR45527">
    <property type="entry name" value="NONRIBOSOMAL PEPTIDE SYNTHETASE"/>
    <property type="match status" value="1"/>
</dbReference>
<dbReference type="InterPro" id="IPR045851">
    <property type="entry name" value="AMP-bd_C_sf"/>
</dbReference>
<dbReference type="SUPFAM" id="SSF56801">
    <property type="entry name" value="Acetyl-CoA synthetase-like"/>
    <property type="match status" value="1"/>
</dbReference>
<reference evidence="4" key="1">
    <citation type="journal article" date="2019" name="Int. J. Syst. Evol. Microbiol.">
        <title>The Global Catalogue of Microorganisms (GCM) 10K type strain sequencing project: providing services to taxonomists for standard genome sequencing and annotation.</title>
        <authorList>
            <consortium name="The Broad Institute Genomics Platform"/>
            <consortium name="The Broad Institute Genome Sequencing Center for Infectious Disease"/>
            <person name="Wu L."/>
            <person name="Ma J."/>
        </authorList>
    </citation>
    <scope>NUCLEOTIDE SEQUENCE [LARGE SCALE GENOMIC DNA]</scope>
    <source>
        <strain evidence="4">KCTC 42730</strain>
    </source>
</reference>
<dbReference type="InterPro" id="IPR042099">
    <property type="entry name" value="ANL_N_sf"/>
</dbReference>
<dbReference type="InterPro" id="IPR010071">
    <property type="entry name" value="AA_adenyl_dom"/>
</dbReference>
<dbReference type="NCBIfam" id="TIGR01733">
    <property type="entry name" value="AA-adenyl-dom"/>
    <property type="match status" value="1"/>
</dbReference>
<gene>
    <name evidence="3" type="ORF">ACFOEE_09760</name>
</gene>
<sequence length="501" mass="55125">MKTLQALFHHGLANAKADQLAVTDALEQYSYSQLAHVRDQLALQLQQLGVKPGDRVGLWLDKSSKAVAAMLAVSAVGAAYVPIDPMNPLARVVTIVNDCDMQVLITTQQKYQHLSKATQLAVKLVVLDSQAELDYPSSVLTWQQIAATDASAFQEVQYQDEQALAYILYTSGSTGVPKGVCISQQNALAFINWSIETLKPNHDDRFSNHAPWHFDLSVLDIYVALAVGASVHLVPEMVSYLPNRLVSFIEQHAISIWYSVPTALVMMLDNEVDFASRAKSLRTIIFAGEAFEIKALKRLRQTFPAVALWNFYGPTETNVCTAYQVPAQVPDVLPIGTGASGAVIRIEDEHGTPVLPGEQGYIVATGPSVFSQYFGMPAREQAAYNTGDIGYQDETGKLIFVGRKDHMVKVKGYRIHLAEVERALYQHPAIKECIVVVGADKSLHAHLTVTEPAPTLLNLKMHCSKWLPKYMLPDHVHIAPALPRNRNGKLSRQALIAQLGL</sequence>
<dbReference type="Proteomes" id="UP001595453">
    <property type="component" value="Unassembled WGS sequence"/>
</dbReference>
<feature type="domain" description="AMP-dependent synthetase/ligase" evidence="1">
    <location>
        <begin position="13"/>
        <end position="374"/>
    </location>
</feature>
<keyword evidence="4" id="KW-1185">Reference proteome</keyword>
<evidence type="ECO:0000259" key="2">
    <source>
        <dbReference type="Pfam" id="PF13193"/>
    </source>
</evidence>
<protein>
    <submittedName>
        <fullName evidence="3">Amino acid adenylation domain-containing protein</fullName>
    </submittedName>
</protein>
<evidence type="ECO:0000313" key="4">
    <source>
        <dbReference type="Proteomes" id="UP001595453"/>
    </source>
</evidence>
<dbReference type="Gene3D" id="3.30.300.30">
    <property type="match status" value="1"/>
</dbReference>
<dbReference type="Pfam" id="PF13193">
    <property type="entry name" value="AMP-binding_C"/>
    <property type="match status" value="1"/>
</dbReference>